<dbReference type="EnsemblPlants" id="LPERR09G10810.2">
    <property type="protein sequence ID" value="LPERR09G10810.2"/>
    <property type="gene ID" value="LPERR09G10810"/>
</dbReference>
<dbReference type="GO" id="GO:0006045">
    <property type="term" value="P:N-acetylglucosamine biosynthetic process"/>
    <property type="evidence" value="ECO:0007669"/>
    <property type="project" value="EnsemblPlants"/>
</dbReference>
<evidence type="ECO:0000256" key="8">
    <source>
        <dbReference type="ARBA" id="ARBA00023136"/>
    </source>
</evidence>
<keyword evidence="13" id="KW-1185">Reference proteome</keyword>
<evidence type="ECO:0000256" key="1">
    <source>
        <dbReference type="ARBA" id="ARBA00004406"/>
    </source>
</evidence>
<dbReference type="STRING" id="77586.A0A0D9XF28"/>
<proteinExistence type="inferred from homology"/>
<dbReference type="Pfam" id="PF00583">
    <property type="entry name" value="Acetyltransf_1"/>
    <property type="match status" value="1"/>
</dbReference>
<keyword evidence="6" id="KW-0808">Transferase</keyword>
<evidence type="ECO:0000256" key="6">
    <source>
        <dbReference type="ARBA" id="ARBA00022679"/>
    </source>
</evidence>
<dbReference type="CDD" id="cd04301">
    <property type="entry name" value="NAT_SF"/>
    <property type="match status" value="1"/>
</dbReference>
<evidence type="ECO:0000256" key="2">
    <source>
        <dbReference type="ARBA" id="ARBA00004832"/>
    </source>
</evidence>
<reference evidence="13" key="2">
    <citation type="submission" date="2013-12" db="EMBL/GenBank/DDBJ databases">
        <authorList>
            <person name="Yu Y."/>
            <person name="Lee S."/>
            <person name="de Baynast K."/>
            <person name="Wissotski M."/>
            <person name="Liu L."/>
            <person name="Talag J."/>
            <person name="Goicoechea J."/>
            <person name="Angelova A."/>
            <person name="Jetty R."/>
            <person name="Kudrna D."/>
            <person name="Golser W."/>
            <person name="Rivera L."/>
            <person name="Zhang J."/>
            <person name="Wing R."/>
        </authorList>
    </citation>
    <scope>NUCLEOTIDE SEQUENCE</scope>
</reference>
<dbReference type="Gramene" id="LPERR09G10810.2">
    <property type="protein sequence ID" value="LPERR09G10810.2"/>
    <property type="gene ID" value="LPERR09G10810"/>
</dbReference>
<dbReference type="AlphaFoldDB" id="A0A0D9XF28"/>
<sequence>MEKEKPIPTAAEAVAGDGEAYRIRKVELADITKGFMDLLNQLSPSPPLTEEAFRARFEELAALGGDHLVLVAEDAATGRIAAAGAVLVERKFIRRCGRVGHVEDVVVDAAARGRGLGERVVRRLVEHAEGRGCYKVILNCTPELTGFYAKCGFVEKNAGHYLLCFHTKPYYFILRKNW</sequence>
<dbReference type="Gene3D" id="3.40.630.30">
    <property type="match status" value="1"/>
</dbReference>
<evidence type="ECO:0000256" key="3">
    <source>
        <dbReference type="ARBA" id="ARBA00006048"/>
    </source>
</evidence>
<keyword evidence="7" id="KW-0256">Endoplasmic reticulum</keyword>
<dbReference type="PROSITE" id="PS51186">
    <property type="entry name" value="GNAT"/>
    <property type="match status" value="1"/>
</dbReference>
<evidence type="ECO:0000256" key="7">
    <source>
        <dbReference type="ARBA" id="ARBA00022824"/>
    </source>
</evidence>
<reference evidence="12" key="3">
    <citation type="submission" date="2015-04" db="UniProtKB">
        <authorList>
            <consortium name="EnsemblPlants"/>
        </authorList>
    </citation>
    <scope>IDENTIFICATION</scope>
</reference>
<accession>A0A0D9XF28</accession>
<comment type="pathway">
    <text evidence="2">Nucleotide-sugar biosynthesis; UDP-N-acetyl-alpha-D-glucosamine biosynthesis; N-acetyl-alpha-D-glucosamine 1-phosphate from alpha-D-glucosamine 6-phosphate (route I): step 1/2.</text>
</comment>
<dbReference type="FunFam" id="3.40.630.30:FF:000048">
    <property type="entry name" value="Glucosamine 6-phosphate N-acetyltransferase"/>
    <property type="match status" value="1"/>
</dbReference>
<dbReference type="InterPro" id="IPR016181">
    <property type="entry name" value="Acyl_CoA_acyltransferase"/>
</dbReference>
<keyword evidence="9" id="KW-0012">Acyltransferase</keyword>
<evidence type="ECO:0000259" key="11">
    <source>
        <dbReference type="PROSITE" id="PS51186"/>
    </source>
</evidence>
<dbReference type="UniPathway" id="UPA00113">
    <property type="reaction ID" value="UER00529"/>
</dbReference>
<keyword evidence="8" id="KW-0472">Membrane</keyword>
<reference evidence="12 13" key="1">
    <citation type="submission" date="2012-08" db="EMBL/GenBank/DDBJ databases">
        <title>Oryza genome evolution.</title>
        <authorList>
            <person name="Wing R.A."/>
        </authorList>
    </citation>
    <scope>NUCLEOTIDE SEQUENCE</scope>
</reference>
<comment type="subcellular location">
    <subcellularLocation>
        <location evidence="1">Endoplasmic reticulum membrane</location>
        <topology evidence="1">Peripheral membrane protein</topology>
    </subcellularLocation>
</comment>
<dbReference type="HOGENOM" id="CLU_072095_3_0_1"/>
<protein>
    <recommendedName>
        <fullName evidence="5">glucosamine-phosphate N-acetyltransferase</fullName>
        <ecNumber evidence="5">2.3.1.4</ecNumber>
    </recommendedName>
</protein>
<dbReference type="EC" id="2.3.1.4" evidence="5"/>
<evidence type="ECO:0000256" key="10">
    <source>
        <dbReference type="ARBA" id="ARBA00048964"/>
    </source>
</evidence>
<dbReference type="PANTHER" id="PTHR13355">
    <property type="entry name" value="GLUCOSAMINE 6-PHOSPHATE N-ACETYLTRANSFERASE"/>
    <property type="match status" value="1"/>
</dbReference>
<evidence type="ECO:0000256" key="5">
    <source>
        <dbReference type="ARBA" id="ARBA00012703"/>
    </source>
</evidence>
<comment type="similarity">
    <text evidence="3">Belongs to the acetyltransferase family. GNA1 subfamily.</text>
</comment>
<comment type="subunit">
    <text evidence="4">Homodimer.</text>
</comment>
<evidence type="ECO:0000313" key="12">
    <source>
        <dbReference type="EnsemblPlants" id="LPERR09G10810.2"/>
    </source>
</evidence>
<name>A0A0D9XF28_9ORYZ</name>
<dbReference type="GO" id="GO:0005789">
    <property type="term" value="C:endoplasmic reticulum membrane"/>
    <property type="evidence" value="ECO:0007669"/>
    <property type="project" value="UniProtKB-SubCell"/>
</dbReference>
<comment type="catalytic activity">
    <reaction evidence="10">
        <text>D-glucosamine 6-phosphate + acetyl-CoA = N-acetyl-D-glucosamine 6-phosphate + CoA + H(+)</text>
        <dbReference type="Rhea" id="RHEA:10292"/>
        <dbReference type="ChEBI" id="CHEBI:15378"/>
        <dbReference type="ChEBI" id="CHEBI:57287"/>
        <dbReference type="ChEBI" id="CHEBI:57288"/>
        <dbReference type="ChEBI" id="CHEBI:57513"/>
        <dbReference type="ChEBI" id="CHEBI:58725"/>
        <dbReference type="EC" id="2.3.1.4"/>
    </reaction>
</comment>
<dbReference type="Proteomes" id="UP000032180">
    <property type="component" value="Chromosome 9"/>
</dbReference>
<dbReference type="SUPFAM" id="SSF55729">
    <property type="entry name" value="Acyl-CoA N-acyltransferases (Nat)"/>
    <property type="match status" value="1"/>
</dbReference>
<evidence type="ECO:0000256" key="9">
    <source>
        <dbReference type="ARBA" id="ARBA00023315"/>
    </source>
</evidence>
<evidence type="ECO:0000313" key="13">
    <source>
        <dbReference type="Proteomes" id="UP000032180"/>
    </source>
</evidence>
<dbReference type="PANTHER" id="PTHR13355:SF19">
    <property type="entry name" value="GLUCOSAMINE 6-PHOSPHATE N-ACETYLTRANSFERASE 1"/>
    <property type="match status" value="1"/>
</dbReference>
<feature type="domain" description="N-acetyltransferase" evidence="11">
    <location>
        <begin position="21"/>
        <end position="177"/>
    </location>
</feature>
<dbReference type="InterPro" id="IPR039143">
    <property type="entry name" value="GNPNAT1-like"/>
</dbReference>
<organism evidence="12 13">
    <name type="scientific">Leersia perrieri</name>
    <dbReference type="NCBI Taxonomy" id="77586"/>
    <lineage>
        <taxon>Eukaryota</taxon>
        <taxon>Viridiplantae</taxon>
        <taxon>Streptophyta</taxon>
        <taxon>Embryophyta</taxon>
        <taxon>Tracheophyta</taxon>
        <taxon>Spermatophyta</taxon>
        <taxon>Magnoliopsida</taxon>
        <taxon>Liliopsida</taxon>
        <taxon>Poales</taxon>
        <taxon>Poaceae</taxon>
        <taxon>BOP clade</taxon>
        <taxon>Oryzoideae</taxon>
        <taxon>Oryzeae</taxon>
        <taxon>Oryzinae</taxon>
        <taxon>Leersia</taxon>
    </lineage>
</organism>
<dbReference type="eggNOG" id="KOG3396">
    <property type="taxonomic scope" value="Eukaryota"/>
</dbReference>
<dbReference type="GO" id="GO:0048364">
    <property type="term" value="P:root development"/>
    <property type="evidence" value="ECO:0007669"/>
    <property type="project" value="EnsemblPlants"/>
</dbReference>
<dbReference type="GO" id="GO:0004343">
    <property type="term" value="F:glucosamine 6-phosphate N-acetyltransferase activity"/>
    <property type="evidence" value="ECO:0007669"/>
    <property type="project" value="UniProtKB-EC"/>
</dbReference>
<evidence type="ECO:0000256" key="4">
    <source>
        <dbReference type="ARBA" id="ARBA00011738"/>
    </source>
</evidence>
<dbReference type="InterPro" id="IPR000182">
    <property type="entry name" value="GNAT_dom"/>
</dbReference>
<dbReference type="GO" id="GO:0006048">
    <property type="term" value="P:UDP-N-acetylglucosamine biosynthetic process"/>
    <property type="evidence" value="ECO:0007669"/>
    <property type="project" value="UniProtKB-UniPathway"/>
</dbReference>